<dbReference type="Proteomes" id="UP001430701">
    <property type="component" value="Unassembled WGS sequence"/>
</dbReference>
<keyword evidence="4" id="KW-1185">Reference proteome</keyword>
<protein>
    <submittedName>
        <fullName evidence="1">Uncharacterized protein</fullName>
    </submittedName>
</protein>
<dbReference type="PATRIC" id="fig|1444770.3.peg.1434"/>
<reference evidence="1 3" key="1">
    <citation type="journal article" date="2014" name="Genome Announc.">
        <title>Draft Genome Sequence of Xylella fastidiosa Pear Leaf Scorch Strain in Taiwan.</title>
        <authorList>
            <person name="Su C.C."/>
            <person name="Deng W.L."/>
            <person name="Jan F.J."/>
            <person name="Chang C.J."/>
            <person name="Huang H."/>
            <person name="Chen J."/>
        </authorList>
    </citation>
    <scope>NUCLEOTIDE SEQUENCE [LARGE SCALE GENOMIC DNA]</scope>
    <source>
        <strain evidence="1 3">PLS229</strain>
    </source>
</reference>
<accession>Z9JKP6</accession>
<evidence type="ECO:0000313" key="1">
    <source>
        <dbReference type="EMBL" id="EWS78337.1"/>
    </source>
</evidence>
<dbReference type="RefSeq" id="WP_160165164.1">
    <property type="nucleotide sequence ID" value="NZ_CP053627.1"/>
</dbReference>
<organism evidence="1 3">
    <name type="scientific">Xylella taiwanensis</name>
    <dbReference type="NCBI Taxonomy" id="1444770"/>
    <lineage>
        <taxon>Bacteria</taxon>
        <taxon>Pseudomonadati</taxon>
        <taxon>Pseudomonadota</taxon>
        <taxon>Gammaproteobacteria</taxon>
        <taxon>Lysobacterales</taxon>
        <taxon>Lysobacteraceae</taxon>
        <taxon>Xylella</taxon>
    </lineage>
</organism>
<dbReference type="EMBL" id="JDSQ01000008">
    <property type="protein sequence ID" value="EWS78337.1"/>
    <property type="molecule type" value="Genomic_DNA"/>
</dbReference>
<reference evidence="2" key="2">
    <citation type="submission" date="2021-11" db="EMBL/GenBank/DDBJ databases">
        <title>Genome sequence of Xylella taiwanensis PLS432.</title>
        <authorList>
            <person name="Weng L.-W."/>
            <person name="Su C.-C."/>
            <person name="Tsai C.-W."/>
            <person name="Kuo C.-H."/>
        </authorList>
    </citation>
    <scope>NUCLEOTIDE SEQUENCE</scope>
    <source>
        <strain evidence="2">PLS432</strain>
    </source>
</reference>
<comment type="caution">
    <text evidence="1">The sequence shown here is derived from an EMBL/GenBank/DDBJ whole genome shotgun (WGS) entry which is preliminary data.</text>
</comment>
<dbReference type="Proteomes" id="UP000020406">
    <property type="component" value="Unassembled WGS sequence"/>
</dbReference>
<proteinExistence type="predicted"/>
<gene>
    <name evidence="1" type="ORF">AF72_06030</name>
    <name evidence="2" type="ORF">LPH55_05635</name>
</gene>
<name>Z9JKP6_9GAMM</name>
<evidence type="ECO:0000313" key="4">
    <source>
        <dbReference type="Proteomes" id="UP001430701"/>
    </source>
</evidence>
<evidence type="ECO:0000313" key="3">
    <source>
        <dbReference type="Proteomes" id="UP000020406"/>
    </source>
</evidence>
<sequence>MAQCLVAVMEVPIGPDQLGDGGARQHAVKGSKIPERKRLIAPKVASVPD</sequence>
<dbReference type="AlphaFoldDB" id="Z9JKP6"/>
<evidence type="ECO:0000313" key="2">
    <source>
        <dbReference type="EMBL" id="MCD8472956.1"/>
    </source>
</evidence>
<dbReference type="EMBL" id="JAJPPU010000002">
    <property type="protein sequence ID" value="MCD8472956.1"/>
    <property type="molecule type" value="Genomic_DNA"/>
</dbReference>
<dbReference type="GeneID" id="68899829"/>